<dbReference type="PROSITE" id="PS50222">
    <property type="entry name" value="EF_HAND_2"/>
    <property type="match status" value="2"/>
</dbReference>
<evidence type="ECO:0000259" key="6">
    <source>
        <dbReference type="PROSITE" id="PS50222"/>
    </source>
</evidence>
<dbReference type="Pfam" id="PF13499">
    <property type="entry name" value="EF-hand_7"/>
    <property type="match status" value="1"/>
</dbReference>
<gene>
    <name evidence="7" type="ORF">OXX778_LOCUS10718</name>
</gene>
<protein>
    <recommendedName>
        <fullName evidence="6">EF-hand domain-containing protein</fullName>
    </recommendedName>
</protein>
<reference evidence="7" key="1">
    <citation type="submission" date="2021-02" db="EMBL/GenBank/DDBJ databases">
        <authorList>
            <person name="Nowell W R."/>
        </authorList>
    </citation>
    <scope>NUCLEOTIDE SEQUENCE</scope>
    <source>
        <strain evidence="7">Ploen Becks lab</strain>
    </source>
</reference>
<evidence type="ECO:0000256" key="4">
    <source>
        <dbReference type="ARBA" id="ARBA00022737"/>
    </source>
</evidence>
<dbReference type="PROSITE" id="PS00018">
    <property type="entry name" value="EF_HAND_1"/>
    <property type="match status" value="2"/>
</dbReference>
<evidence type="ECO:0000256" key="2">
    <source>
        <dbReference type="ARBA" id="ARBA00022490"/>
    </source>
</evidence>
<dbReference type="SUPFAM" id="SSF47473">
    <property type="entry name" value="EF-hand"/>
    <property type="match status" value="1"/>
</dbReference>
<accession>A0A813YNW1</accession>
<dbReference type="SMART" id="SM00054">
    <property type="entry name" value="EFh"/>
    <property type="match status" value="5"/>
</dbReference>
<dbReference type="PANTHER" id="PTHR46212">
    <property type="entry name" value="PEFLIN"/>
    <property type="match status" value="1"/>
</dbReference>
<feature type="domain" description="EF-hand" evidence="6">
    <location>
        <begin position="4"/>
        <end position="39"/>
    </location>
</feature>
<proteinExistence type="predicted"/>
<dbReference type="GO" id="GO:0005737">
    <property type="term" value="C:cytoplasm"/>
    <property type="evidence" value="ECO:0007669"/>
    <property type="project" value="UniProtKB-SubCell"/>
</dbReference>
<evidence type="ECO:0000313" key="8">
    <source>
        <dbReference type="Proteomes" id="UP000663879"/>
    </source>
</evidence>
<evidence type="ECO:0000256" key="3">
    <source>
        <dbReference type="ARBA" id="ARBA00022723"/>
    </source>
</evidence>
<keyword evidence="4" id="KW-0677">Repeat</keyword>
<dbReference type="EMBL" id="CAJNOC010001732">
    <property type="protein sequence ID" value="CAF0887149.1"/>
    <property type="molecule type" value="Genomic_DNA"/>
</dbReference>
<dbReference type="AlphaFoldDB" id="A0A813YNW1"/>
<dbReference type="InterPro" id="IPR051426">
    <property type="entry name" value="Peflin/Sorcin_CaBP"/>
</dbReference>
<evidence type="ECO:0000256" key="1">
    <source>
        <dbReference type="ARBA" id="ARBA00004496"/>
    </source>
</evidence>
<feature type="domain" description="EF-hand" evidence="6">
    <location>
        <begin position="71"/>
        <end position="106"/>
    </location>
</feature>
<dbReference type="GO" id="GO:0048306">
    <property type="term" value="F:calcium-dependent protein binding"/>
    <property type="evidence" value="ECO:0007669"/>
    <property type="project" value="UniProtKB-ARBA"/>
</dbReference>
<dbReference type="OrthoDB" id="186625at2759"/>
<dbReference type="Proteomes" id="UP000663879">
    <property type="component" value="Unassembled WGS sequence"/>
</dbReference>
<dbReference type="InterPro" id="IPR002048">
    <property type="entry name" value="EF_hand_dom"/>
</dbReference>
<keyword evidence="3" id="KW-0479">Metal-binding</keyword>
<keyword evidence="8" id="KW-1185">Reference proteome</keyword>
<dbReference type="Gene3D" id="1.10.238.10">
    <property type="entry name" value="EF-hand"/>
    <property type="match status" value="2"/>
</dbReference>
<name>A0A813YNW1_9BILA</name>
<dbReference type="Pfam" id="PF13405">
    <property type="entry name" value="EF-hand_6"/>
    <property type="match status" value="1"/>
</dbReference>
<evidence type="ECO:0000256" key="5">
    <source>
        <dbReference type="ARBA" id="ARBA00022837"/>
    </source>
</evidence>
<keyword evidence="5" id="KW-0106">Calcium</keyword>
<organism evidence="7 8">
    <name type="scientific">Brachionus calyciflorus</name>
    <dbReference type="NCBI Taxonomy" id="104777"/>
    <lineage>
        <taxon>Eukaryota</taxon>
        <taxon>Metazoa</taxon>
        <taxon>Spiralia</taxon>
        <taxon>Gnathifera</taxon>
        <taxon>Rotifera</taxon>
        <taxon>Eurotatoria</taxon>
        <taxon>Monogononta</taxon>
        <taxon>Pseudotrocha</taxon>
        <taxon>Ploima</taxon>
        <taxon>Brachionidae</taxon>
        <taxon>Brachionus</taxon>
    </lineage>
</organism>
<comment type="caution">
    <text evidence="7">The sequence shown here is derived from an EMBL/GenBank/DDBJ whole genome shotgun (WGS) entry which is preliminary data.</text>
</comment>
<dbReference type="PANTHER" id="PTHR46212:SF9">
    <property type="entry name" value="PROGRAMMED CELL DEATH PROTEIN 6"/>
    <property type="match status" value="1"/>
</dbReference>
<sequence>MSLPDQNFLMQLFRRVDRDNSGSINAIELQSALSNGTNIPFNPDTVKMMIGMFDNDNSGTIDFKEFASLWKYIDDWQRCFRSFDRDNSGSIDRNELKMALTAFGYRLSDQFYDVLIKSVQFRTNSQMNAPKHSPYDSAYSNPNSSKVLFDEFIYICCYRLSDRFYDLIIKKFDRQGKGTVAFDDFIQSCITIQTLTQAFRQFDYQQNGVITIKYEDFLSLIFSLKI</sequence>
<comment type="subcellular location">
    <subcellularLocation>
        <location evidence="1">Cytoplasm</location>
    </subcellularLocation>
</comment>
<dbReference type="GO" id="GO:0005509">
    <property type="term" value="F:calcium ion binding"/>
    <property type="evidence" value="ECO:0007669"/>
    <property type="project" value="InterPro"/>
</dbReference>
<dbReference type="InterPro" id="IPR018247">
    <property type="entry name" value="EF_Hand_1_Ca_BS"/>
</dbReference>
<keyword evidence="2" id="KW-0963">Cytoplasm</keyword>
<dbReference type="InterPro" id="IPR011992">
    <property type="entry name" value="EF-hand-dom_pair"/>
</dbReference>
<evidence type="ECO:0000313" key="7">
    <source>
        <dbReference type="EMBL" id="CAF0887149.1"/>
    </source>
</evidence>